<dbReference type="EMBL" id="MTJZ01000015">
    <property type="protein sequence ID" value="OMG72655.1"/>
    <property type="molecule type" value="Genomic_DNA"/>
</dbReference>
<reference evidence="1 2" key="1">
    <citation type="submission" date="2017-01" db="EMBL/GenBank/DDBJ databases">
        <title>Phylogeographic, genomic and meropenem susceptibility analysis of Burkholderia ubonensis.</title>
        <authorList>
            <person name="Price E.P."/>
            <person name="Sarovich D.S."/>
            <person name="Webb J.R."/>
            <person name="Hall C.M."/>
            <person name="Sahl J.W."/>
            <person name="Kaestli M."/>
            <person name="Mayo M."/>
            <person name="Harrington G."/>
            <person name="Baker A.L."/>
            <person name="Sidak-Loftis L.C."/>
            <person name="Lummis M."/>
            <person name="Schupp J.M."/>
            <person name="Gillece J.D."/>
            <person name="Tuanyok A."/>
            <person name="Warner J."/>
            <person name="Busch J.D."/>
            <person name="Keim P."/>
            <person name="Currie B.J."/>
            <person name="Wagner D.M."/>
        </authorList>
    </citation>
    <scope>NUCLEOTIDE SEQUENCE [LARGE SCALE GENOMIC DNA]</scope>
    <source>
        <strain evidence="1 2">A21</strain>
    </source>
</reference>
<organism evidence="1 2">
    <name type="scientific">Burkholderia ubonensis</name>
    <dbReference type="NCBI Taxonomy" id="101571"/>
    <lineage>
        <taxon>Bacteria</taxon>
        <taxon>Pseudomonadati</taxon>
        <taxon>Pseudomonadota</taxon>
        <taxon>Betaproteobacteria</taxon>
        <taxon>Burkholderiales</taxon>
        <taxon>Burkholderiaceae</taxon>
        <taxon>Burkholderia</taxon>
        <taxon>Burkholderia cepacia complex</taxon>
    </lineage>
</organism>
<proteinExistence type="predicted"/>
<name>A0A1R1JBC6_9BURK</name>
<comment type="caution">
    <text evidence="1">The sequence shown here is derived from an EMBL/GenBank/DDBJ whole genome shotgun (WGS) entry which is preliminary data.</text>
</comment>
<accession>A0A1R1JBC6</accession>
<sequence>MVDGWHCLFLKLNKIRTSISGKARIEVRLTSGTGKRARTFARDLSHQEPEPSIIFRKYQASQRLA</sequence>
<dbReference type="Proteomes" id="UP000187194">
    <property type="component" value="Unassembled WGS sequence"/>
</dbReference>
<dbReference type="AlphaFoldDB" id="A0A1R1JBC6"/>
<protein>
    <submittedName>
        <fullName evidence="1">Uncharacterized protein</fullName>
    </submittedName>
</protein>
<evidence type="ECO:0000313" key="2">
    <source>
        <dbReference type="Proteomes" id="UP000187194"/>
    </source>
</evidence>
<evidence type="ECO:0000313" key="1">
    <source>
        <dbReference type="EMBL" id="OMG72655.1"/>
    </source>
</evidence>
<gene>
    <name evidence="1" type="ORF">BW685_15310</name>
</gene>